<evidence type="ECO:0000313" key="2">
    <source>
        <dbReference type="Proteomes" id="UP001642484"/>
    </source>
</evidence>
<dbReference type="SUPFAM" id="SSF51419">
    <property type="entry name" value="PLP-binding barrel"/>
    <property type="match status" value="1"/>
</dbReference>
<dbReference type="InterPro" id="IPR029066">
    <property type="entry name" value="PLP-binding_barrel"/>
</dbReference>
<accession>A0ABP0MHG1</accession>
<dbReference type="InterPro" id="IPR011078">
    <property type="entry name" value="PyrdxlP_homeostasis"/>
</dbReference>
<gene>
    <name evidence="1" type="ORF">CCMP2556_LOCUS25755</name>
</gene>
<dbReference type="CDD" id="cd06822">
    <property type="entry name" value="PLPDE_III_YBL036c_euk"/>
    <property type="match status" value="1"/>
</dbReference>
<dbReference type="PANTHER" id="PTHR10146">
    <property type="entry name" value="PROLINE SYNTHETASE CO-TRANSCRIBED BACTERIAL HOMOLOG PROTEIN"/>
    <property type="match status" value="1"/>
</dbReference>
<keyword evidence="2" id="KW-1185">Reference proteome</keyword>
<comment type="caution">
    <text evidence="1">The sequence shown here is derived from an EMBL/GenBank/DDBJ whole genome shotgun (WGS) entry which is preliminary data.</text>
</comment>
<dbReference type="Pfam" id="PF01168">
    <property type="entry name" value="Ala_racemase_N"/>
    <property type="match status" value="1"/>
</dbReference>
<dbReference type="Proteomes" id="UP001642484">
    <property type="component" value="Unassembled WGS sequence"/>
</dbReference>
<name>A0ABP0MHG1_9DINO</name>
<sequence>MRLGFRALAAMGIPEQLAQVQEKVRGAVAARAAAVTTPEAPVRLVAVSKTKPVEDLKAAYDAGHRHFGENYVQELVEKSPQMPADVQWHFIGHLQSNKVGMLVKGCPGLTCLETIDSEKLARTVDKAWKAAYPERPLGVMVQVNSSGEETKNGVEPSEVADLCKVIATECEGLRLVGLMTIGAPDYSGCRTEDFETLKRCRAEAAAAIGVETDALELSMGMSADYENAIREGSTSVRVGSSIFGARHYPAKS</sequence>
<dbReference type="PANTHER" id="PTHR10146:SF14">
    <property type="entry name" value="PYRIDOXAL PHOSPHATE HOMEOSTASIS PROTEIN"/>
    <property type="match status" value="1"/>
</dbReference>
<protein>
    <submittedName>
        <fullName evidence="1">Uncharacterized protein</fullName>
    </submittedName>
</protein>
<dbReference type="NCBIfam" id="TIGR00044">
    <property type="entry name" value="YggS family pyridoxal phosphate-dependent enzyme"/>
    <property type="match status" value="1"/>
</dbReference>
<dbReference type="InterPro" id="IPR001608">
    <property type="entry name" value="Ala_racemase_N"/>
</dbReference>
<evidence type="ECO:0000313" key="1">
    <source>
        <dbReference type="EMBL" id="CAK9050538.1"/>
    </source>
</evidence>
<reference evidence="1 2" key="1">
    <citation type="submission" date="2024-02" db="EMBL/GenBank/DDBJ databases">
        <authorList>
            <person name="Chen Y."/>
            <person name="Shah S."/>
            <person name="Dougan E. K."/>
            <person name="Thang M."/>
            <person name="Chan C."/>
        </authorList>
    </citation>
    <scope>NUCLEOTIDE SEQUENCE [LARGE SCALE GENOMIC DNA]</scope>
</reference>
<proteinExistence type="inferred from homology"/>
<dbReference type="HAMAP" id="MF_02087">
    <property type="entry name" value="PLP_homeostasis"/>
    <property type="match status" value="1"/>
</dbReference>
<dbReference type="EMBL" id="CAXAMN010017446">
    <property type="protein sequence ID" value="CAK9050538.1"/>
    <property type="molecule type" value="Genomic_DNA"/>
</dbReference>
<dbReference type="PIRSF" id="PIRSF004848">
    <property type="entry name" value="YBL036c_PLPDEIII"/>
    <property type="match status" value="1"/>
</dbReference>
<organism evidence="1 2">
    <name type="scientific">Durusdinium trenchii</name>
    <dbReference type="NCBI Taxonomy" id="1381693"/>
    <lineage>
        <taxon>Eukaryota</taxon>
        <taxon>Sar</taxon>
        <taxon>Alveolata</taxon>
        <taxon>Dinophyceae</taxon>
        <taxon>Suessiales</taxon>
        <taxon>Symbiodiniaceae</taxon>
        <taxon>Durusdinium</taxon>
    </lineage>
</organism>
<dbReference type="PROSITE" id="PS01211">
    <property type="entry name" value="UPF0001"/>
    <property type="match status" value="1"/>
</dbReference>
<dbReference type="Gene3D" id="3.20.20.10">
    <property type="entry name" value="Alanine racemase"/>
    <property type="match status" value="1"/>
</dbReference>